<dbReference type="PANTHER" id="PTHR11717:SF31">
    <property type="entry name" value="LOW MOLECULAR WEIGHT PROTEIN-TYROSINE-PHOSPHATASE ETP-RELATED"/>
    <property type="match status" value="1"/>
</dbReference>
<dbReference type="SUPFAM" id="SSF52788">
    <property type="entry name" value="Phosphotyrosine protein phosphatases I"/>
    <property type="match status" value="1"/>
</dbReference>
<evidence type="ECO:0000259" key="1">
    <source>
        <dbReference type="SMART" id="SM00226"/>
    </source>
</evidence>
<name>A0A1Y6K3C0_9CHLR</name>
<dbReference type="KEGG" id="abat:CFX1CAM_1088"/>
<dbReference type="Proteomes" id="UP000195514">
    <property type="component" value="Chromosome I"/>
</dbReference>
<reference evidence="3" key="1">
    <citation type="submission" date="2017-05" db="EMBL/GenBank/DDBJ databases">
        <authorList>
            <person name="Kirkegaard R."/>
            <person name="Mcilroy J S."/>
        </authorList>
    </citation>
    <scope>NUCLEOTIDE SEQUENCE [LARGE SCALE GENOMIC DNA]</scope>
</reference>
<feature type="domain" description="Phosphotyrosine protein phosphatase I" evidence="1">
    <location>
        <begin position="2"/>
        <end position="151"/>
    </location>
</feature>
<sequence>MPSILFVCTANRFRSPIAAIYFARSVVKQGDDNFISVSSAGTWTVPGQPVTTDALLEADKYALNLSLHKSRLITRSMLSKSDLILVMENNQKEALCLEFPDFADRIYLLTEVVTGRSEDVPDPYGTQEPAAGVAAEIVNLIDQGYDQIIKLAQMNSTKS</sequence>
<dbReference type="SMART" id="SM00226">
    <property type="entry name" value="LMWPc"/>
    <property type="match status" value="1"/>
</dbReference>
<dbReference type="RefSeq" id="WP_087862025.1">
    <property type="nucleotide sequence ID" value="NZ_LT859958.1"/>
</dbReference>
<evidence type="ECO:0000313" key="2">
    <source>
        <dbReference type="EMBL" id="SMX54153.1"/>
    </source>
</evidence>
<dbReference type="EMBL" id="LT859958">
    <property type="protein sequence ID" value="SMX54153.1"/>
    <property type="molecule type" value="Genomic_DNA"/>
</dbReference>
<evidence type="ECO:0000313" key="3">
    <source>
        <dbReference type="Proteomes" id="UP000195514"/>
    </source>
</evidence>
<keyword evidence="2" id="KW-0378">Hydrolase</keyword>
<dbReference type="OrthoDB" id="9784339at2"/>
<keyword evidence="3" id="KW-1185">Reference proteome</keyword>
<dbReference type="InterPro" id="IPR050438">
    <property type="entry name" value="LMW_PTPase"/>
</dbReference>
<organism evidence="2 3">
    <name type="scientific">Candidatus Brevifilum fermentans</name>
    <dbReference type="NCBI Taxonomy" id="1986204"/>
    <lineage>
        <taxon>Bacteria</taxon>
        <taxon>Bacillati</taxon>
        <taxon>Chloroflexota</taxon>
        <taxon>Anaerolineae</taxon>
        <taxon>Anaerolineales</taxon>
        <taxon>Anaerolineaceae</taxon>
        <taxon>Candidatus Brevifilum</taxon>
    </lineage>
</organism>
<dbReference type="PANTHER" id="PTHR11717">
    <property type="entry name" value="LOW MOLECULAR WEIGHT PROTEIN TYROSINE PHOSPHATASE"/>
    <property type="match status" value="1"/>
</dbReference>
<dbReference type="InterPro" id="IPR023485">
    <property type="entry name" value="Ptyr_pPase"/>
</dbReference>
<dbReference type="GO" id="GO:0004725">
    <property type="term" value="F:protein tyrosine phosphatase activity"/>
    <property type="evidence" value="ECO:0007669"/>
    <property type="project" value="UniProtKB-EC"/>
</dbReference>
<proteinExistence type="predicted"/>
<protein>
    <submittedName>
        <fullName evidence="2">Low molecular weight protein-tyrosine-phosphatase</fullName>
        <ecNumber evidence="2">3.1.3.48</ecNumber>
    </submittedName>
</protein>
<dbReference type="Pfam" id="PF01451">
    <property type="entry name" value="LMWPc"/>
    <property type="match status" value="1"/>
</dbReference>
<gene>
    <name evidence="2" type="ORF">CFX1CAM_1088</name>
</gene>
<accession>A0A1Y6K3C0</accession>
<dbReference type="AlphaFoldDB" id="A0A1Y6K3C0"/>
<dbReference type="EC" id="3.1.3.48" evidence="2"/>
<dbReference type="Gene3D" id="3.40.50.2300">
    <property type="match status" value="1"/>
</dbReference>
<dbReference type="InterPro" id="IPR036196">
    <property type="entry name" value="Ptyr_pPase_sf"/>
</dbReference>